<feature type="domain" description="DUF5667" evidence="1">
    <location>
        <begin position="64"/>
        <end position="154"/>
    </location>
</feature>
<name>A0A0G1GEE1_9BACT</name>
<dbReference type="InterPro" id="IPR043725">
    <property type="entry name" value="DUF5667"/>
</dbReference>
<evidence type="ECO:0000313" key="2">
    <source>
        <dbReference type="EMBL" id="KKS97233.1"/>
    </source>
</evidence>
<protein>
    <recommendedName>
        <fullName evidence="1">DUF5667 domain-containing protein</fullName>
    </recommendedName>
</protein>
<comment type="caution">
    <text evidence="2">The sequence shown here is derived from an EMBL/GenBank/DDBJ whole genome shotgun (WGS) entry which is preliminary data.</text>
</comment>
<dbReference type="STRING" id="1618578.UV74_C0013G0355"/>
<dbReference type="Pfam" id="PF18915">
    <property type="entry name" value="DUF5667"/>
    <property type="match status" value="1"/>
</dbReference>
<gene>
    <name evidence="2" type="ORF">UV74_C0013G0355</name>
</gene>
<dbReference type="Proteomes" id="UP000034090">
    <property type="component" value="Unassembled WGS sequence"/>
</dbReference>
<dbReference type="AlphaFoldDB" id="A0A0G1GEE1"/>
<evidence type="ECO:0000259" key="1">
    <source>
        <dbReference type="Pfam" id="PF18915"/>
    </source>
</evidence>
<accession>A0A0G1GEE1</accession>
<dbReference type="EMBL" id="LCFQ01000013">
    <property type="protein sequence ID" value="KKS97233.1"/>
    <property type="molecule type" value="Genomic_DNA"/>
</dbReference>
<evidence type="ECO:0000313" key="3">
    <source>
        <dbReference type="Proteomes" id="UP000034090"/>
    </source>
</evidence>
<organism evidence="2 3">
    <name type="scientific">Candidatus Woesebacteria bacterium GW2011_GWB1_43_14</name>
    <dbReference type="NCBI Taxonomy" id="1618578"/>
    <lineage>
        <taxon>Bacteria</taxon>
        <taxon>Candidatus Woeseibacteriota</taxon>
    </lineage>
</organism>
<proteinExistence type="predicted"/>
<sequence length="188" mass="21136">MIINGAMFSRIHKIIIIFLFFAFSFIALGAGLAGAKGEAVEEPKVTNVNSYELFWPLVAGKTKGESLYSLKLFKEKARGALIFGAFKKVDYEVFLATKRVIEAEKLLNSGKQDLANESLNLAAVHLENAQKKMEDMGNEYKVKAKVDEVNNKLNNLETFLSWLTPQYEVSSDEIKEVLVRVQDLNQKI</sequence>
<reference evidence="2 3" key="1">
    <citation type="journal article" date="2015" name="Nature">
        <title>rRNA introns, odd ribosomes, and small enigmatic genomes across a large radiation of phyla.</title>
        <authorList>
            <person name="Brown C.T."/>
            <person name="Hug L.A."/>
            <person name="Thomas B.C."/>
            <person name="Sharon I."/>
            <person name="Castelle C.J."/>
            <person name="Singh A."/>
            <person name="Wilkins M.J."/>
            <person name="Williams K.H."/>
            <person name="Banfield J.F."/>
        </authorList>
    </citation>
    <scope>NUCLEOTIDE SEQUENCE [LARGE SCALE GENOMIC DNA]</scope>
</reference>